<proteinExistence type="predicted"/>
<evidence type="ECO:0000313" key="3">
    <source>
        <dbReference type="Proteomes" id="UP000006671"/>
    </source>
</evidence>
<dbReference type="EMBL" id="GG738872">
    <property type="protein sequence ID" value="EFC43645.1"/>
    <property type="molecule type" value="Genomic_DNA"/>
</dbReference>
<dbReference type="OrthoDB" id="10257135at2759"/>
<dbReference type="KEGG" id="ngr:NAEGRDRAFT_49645"/>
<name>D2VHS5_NAEGR</name>
<dbReference type="AlphaFoldDB" id="D2VHS5"/>
<feature type="region of interest" description="Disordered" evidence="1">
    <location>
        <begin position="364"/>
        <end position="395"/>
    </location>
</feature>
<dbReference type="OMA" id="DTTHESQ"/>
<organism evidence="3">
    <name type="scientific">Naegleria gruberi</name>
    <name type="common">Amoeba</name>
    <dbReference type="NCBI Taxonomy" id="5762"/>
    <lineage>
        <taxon>Eukaryota</taxon>
        <taxon>Discoba</taxon>
        <taxon>Heterolobosea</taxon>
        <taxon>Tetramitia</taxon>
        <taxon>Eutetramitia</taxon>
        <taxon>Vahlkampfiidae</taxon>
        <taxon>Naegleria</taxon>
    </lineage>
</organism>
<sequence length="519" mass="58896">MLATPSTPPQQQQQANTTTTTTTTTSSSTSAVSGGEDQLLKFFASKLSSLNVPTSLEASSSEDKANNPINKIVFADLEKEFSDIVGKLLSNEDVCKKVDLFLLDLFTSEKSTQSTNSDYELYENYIRVAYYLYLLSSRESTKNNFDLILLQHVPICLYVYFQTKNNSKLDETQQLFLSKIESVLLLIYNNEGVKRRETPDNEKTLTFIASQINGIKTRYNNTEKINATITPSKSDPTLSTSLLLGSSHANEDFYTGISSKTLYVRSELMKNQESLYPLFFRDHESSLPLATEINDKVLGVVCQTFSKRLDVLSLGSIFTFMRVVQKLVSQKVPYRIPTMEQVEIIRTRNEQAKKIMEESLKVIREDTTHESQSAGTSEFTSSISETEIQLDIETPTPKKDKKKKMYYHEYLTQLDLITMYSEHYGDVESNESTNEPVNARRIPLSESFINETLAVLKHTSQSLDKLSQQYAPQDLFGSKQTSSKAVIVEVLYAVYLRLIYDFVDSRSLLQVQSMLKMLD</sequence>
<accession>D2VHS5</accession>
<feature type="compositionally biased region" description="Low complexity" evidence="1">
    <location>
        <begin position="1"/>
        <end position="31"/>
    </location>
</feature>
<gene>
    <name evidence="2" type="ORF">NAEGRDRAFT_49645</name>
</gene>
<feature type="compositionally biased region" description="Low complexity" evidence="1">
    <location>
        <begin position="376"/>
        <end position="387"/>
    </location>
</feature>
<evidence type="ECO:0000256" key="1">
    <source>
        <dbReference type="SAM" id="MobiDB-lite"/>
    </source>
</evidence>
<dbReference type="Proteomes" id="UP000006671">
    <property type="component" value="Unassembled WGS sequence"/>
</dbReference>
<protein>
    <submittedName>
        <fullName evidence="2">Predicted protein</fullName>
    </submittedName>
</protein>
<dbReference type="GeneID" id="8847620"/>
<dbReference type="RefSeq" id="XP_002676389.1">
    <property type="nucleotide sequence ID" value="XM_002676343.1"/>
</dbReference>
<dbReference type="VEuPathDB" id="AmoebaDB:NAEGRDRAFT_49645"/>
<dbReference type="InParanoid" id="D2VHS5"/>
<reference evidence="2 3" key="1">
    <citation type="journal article" date="2010" name="Cell">
        <title>The genome of Naegleria gruberi illuminates early eukaryotic versatility.</title>
        <authorList>
            <person name="Fritz-Laylin L.K."/>
            <person name="Prochnik S.E."/>
            <person name="Ginger M.L."/>
            <person name="Dacks J.B."/>
            <person name="Carpenter M.L."/>
            <person name="Field M.C."/>
            <person name="Kuo A."/>
            <person name="Paredez A."/>
            <person name="Chapman J."/>
            <person name="Pham J."/>
            <person name="Shu S."/>
            <person name="Neupane R."/>
            <person name="Cipriano M."/>
            <person name="Mancuso J."/>
            <person name="Tu H."/>
            <person name="Salamov A."/>
            <person name="Lindquist E."/>
            <person name="Shapiro H."/>
            <person name="Lucas S."/>
            <person name="Grigoriev I.V."/>
            <person name="Cande W.Z."/>
            <person name="Fulton C."/>
            <person name="Rokhsar D.S."/>
            <person name="Dawson S.C."/>
        </authorList>
    </citation>
    <scope>NUCLEOTIDE SEQUENCE [LARGE SCALE GENOMIC DNA]</scope>
    <source>
        <strain evidence="2 3">NEG-M</strain>
    </source>
</reference>
<keyword evidence="3" id="KW-1185">Reference proteome</keyword>
<evidence type="ECO:0000313" key="2">
    <source>
        <dbReference type="EMBL" id="EFC43645.1"/>
    </source>
</evidence>
<feature type="region of interest" description="Disordered" evidence="1">
    <location>
        <begin position="1"/>
        <end position="34"/>
    </location>
</feature>